<dbReference type="HOGENOM" id="CLU_019722_3_0_11"/>
<dbReference type="InterPro" id="IPR036188">
    <property type="entry name" value="FAD/NAD-bd_sf"/>
</dbReference>
<accession>A0A0B5IF10</accession>
<evidence type="ECO:0000313" key="3">
    <source>
        <dbReference type="Proteomes" id="UP000031774"/>
    </source>
</evidence>
<dbReference type="InterPro" id="IPR002937">
    <property type="entry name" value="Amino_oxidase"/>
</dbReference>
<dbReference type="PANTHER" id="PTHR43734:SF1">
    <property type="entry name" value="PHYTOENE DESATURASE"/>
    <property type="match status" value="1"/>
</dbReference>
<dbReference type="EMBL" id="CP010407">
    <property type="protein sequence ID" value="AJF69112.1"/>
    <property type="molecule type" value="Genomic_DNA"/>
</dbReference>
<organism evidence="2 3">
    <name type="scientific">Streptomyces vietnamensis</name>
    <dbReference type="NCBI Taxonomy" id="362257"/>
    <lineage>
        <taxon>Bacteria</taxon>
        <taxon>Bacillati</taxon>
        <taxon>Actinomycetota</taxon>
        <taxon>Actinomycetes</taxon>
        <taxon>Kitasatosporales</taxon>
        <taxon>Streptomycetaceae</taxon>
        <taxon>Streptomyces</taxon>
    </lineage>
</organism>
<gene>
    <name evidence="2" type="ORF">SVTN_37275</name>
</gene>
<dbReference type="Proteomes" id="UP000031774">
    <property type="component" value="Chromosome"/>
</dbReference>
<dbReference type="SUPFAM" id="SSF51905">
    <property type="entry name" value="FAD/NAD(P)-binding domain"/>
    <property type="match status" value="1"/>
</dbReference>
<keyword evidence="3" id="KW-1185">Reference proteome</keyword>
<dbReference type="STRING" id="362257.SVTN_37275"/>
<feature type="domain" description="Amine oxidase" evidence="1">
    <location>
        <begin position="28"/>
        <end position="516"/>
    </location>
</feature>
<dbReference type="PANTHER" id="PTHR43734">
    <property type="entry name" value="PHYTOENE DESATURASE"/>
    <property type="match status" value="1"/>
</dbReference>
<evidence type="ECO:0000313" key="2">
    <source>
        <dbReference type="EMBL" id="AJF69112.1"/>
    </source>
</evidence>
<reference evidence="2 3" key="1">
    <citation type="submission" date="2014-12" db="EMBL/GenBank/DDBJ databases">
        <title>Complete genome sequence of Streptomyces vietnamensis strain GIMV4.0001, a genetic manipulable producer of the benzoisochromanequinone antibiotic granaticin.</title>
        <authorList>
            <person name="Deng M.R."/>
            <person name="Guo J."/>
            <person name="Ma L.Y."/>
            <person name="Feng G.D."/>
            <person name="Mo C.Y."/>
            <person name="Zhu H.H."/>
        </authorList>
    </citation>
    <scope>NUCLEOTIDE SEQUENCE [LARGE SCALE GENOMIC DNA]</scope>
    <source>
        <strain evidence="3">GIMV4.0001</strain>
    </source>
</reference>
<dbReference type="KEGG" id="svt:SVTN_37275"/>
<dbReference type="RefSeq" id="WP_041133033.1">
    <property type="nucleotide sequence ID" value="NZ_CP010407.1"/>
</dbReference>
<dbReference type="AlphaFoldDB" id="A0A0B5IF10"/>
<protein>
    <submittedName>
        <fullName evidence="2">FAD-dependent oxidoreductase</fullName>
    </submittedName>
</protein>
<dbReference type="GO" id="GO:0016491">
    <property type="term" value="F:oxidoreductase activity"/>
    <property type="evidence" value="ECO:0007669"/>
    <property type="project" value="InterPro"/>
</dbReference>
<sequence>MGVRDGGPHWEARPPGGRPRVIIIGAGMSGLAAGCYAQMSGLESRIFEKHVLPGGCCTAWARQGYLFDYCIDWLIGTAPGTGANEVWRELGALDGKRITLFDQFNRVVAEDGRSVTFYNDPDRLQKHLLELSPGDARLIRAFCRDLRRFAELDPHWELKPPPLKSPAEKVRTLLAILPAFRLYWRTAATPMRRFADRFEDPLLRRAFPNVFLQELTGFPLLPFLFTMSCASNGNAGFPEGGSLGLARSVEERYTGLGGHIGYRARVERILVEDGRAVGVRLRDGQEHFADHVIAACDGPTVLDRLLEGRWSSPRTERLYKELLDRPDNLYPAVVSAFVGIDGPLPAGEPHSTTYLLGPERGAALPGSLQHSLVVQRRSDYADGFAPAGKSVLHCTYFTDHRSWQELRNADRRAYRERKQEVVDFLRGFLAERHPGLEKRIELVDVATPATTERYTGNTYGSILAWKAFSEADDVSTALVDRDRMRLPGLSGFSMAGQWTGMGGLIRAATSGRYAVQFLCDELGREFRAWPSEGVGPWHPGKLGRLPRLEQRGDTRKAVVAE</sequence>
<dbReference type="PROSITE" id="PS51257">
    <property type="entry name" value="PROKAR_LIPOPROTEIN"/>
    <property type="match status" value="1"/>
</dbReference>
<name>A0A0B5IF10_9ACTN</name>
<evidence type="ECO:0000259" key="1">
    <source>
        <dbReference type="Pfam" id="PF01593"/>
    </source>
</evidence>
<dbReference type="Pfam" id="PF01593">
    <property type="entry name" value="Amino_oxidase"/>
    <property type="match status" value="1"/>
</dbReference>
<proteinExistence type="predicted"/>
<dbReference type="Gene3D" id="3.50.50.60">
    <property type="entry name" value="FAD/NAD(P)-binding domain"/>
    <property type="match status" value="2"/>
</dbReference>